<evidence type="ECO:0000313" key="2">
    <source>
        <dbReference type="Proteomes" id="UP000295645"/>
    </source>
</evidence>
<sequence>MNRELRLRLIGALGLFGLLAAVAWQWRADERDIREHTLLSIDPATVDRVDVAIKGLPPQHFERHDGRWSSDAALHDDVGRIEELASLAAAPVTTWKAASDFVPAKIGLSPPIAVLTLNDQRIEFGEMTALGKQRYAKVGDRIAFVPAQALPRAPRSASLPAQ</sequence>
<keyword evidence="2" id="KW-1185">Reference proteome</keyword>
<proteinExistence type="predicted"/>
<dbReference type="AlphaFoldDB" id="A0A4R3YXZ9"/>
<name>A0A4R3YXZ9_9GAMM</name>
<dbReference type="Proteomes" id="UP000295645">
    <property type="component" value="Unassembled WGS sequence"/>
</dbReference>
<evidence type="ECO:0008006" key="3">
    <source>
        <dbReference type="Google" id="ProtNLM"/>
    </source>
</evidence>
<organism evidence="1 2">
    <name type="scientific">Luteibacter rhizovicinus</name>
    <dbReference type="NCBI Taxonomy" id="242606"/>
    <lineage>
        <taxon>Bacteria</taxon>
        <taxon>Pseudomonadati</taxon>
        <taxon>Pseudomonadota</taxon>
        <taxon>Gammaproteobacteria</taxon>
        <taxon>Lysobacterales</taxon>
        <taxon>Rhodanobacteraceae</taxon>
        <taxon>Luteibacter</taxon>
    </lineage>
</organism>
<protein>
    <recommendedName>
        <fullName evidence="3">DUF4340 domain-containing protein</fullName>
    </recommendedName>
</protein>
<dbReference type="OrthoDB" id="5956924at2"/>
<accession>A0A4R3YXZ9</accession>
<dbReference type="RefSeq" id="WP_132142414.1">
    <property type="nucleotide sequence ID" value="NZ_SMCS01000002.1"/>
</dbReference>
<reference evidence="1 2" key="1">
    <citation type="submission" date="2019-03" db="EMBL/GenBank/DDBJ databases">
        <title>Above-ground endophytic microbial communities from plants in different locations in the United States.</title>
        <authorList>
            <person name="Frank C."/>
        </authorList>
    </citation>
    <scope>NUCLEOTIDE SEQUENCE [LARGE SCALE GENOMIC DNA]</scope>
    <source>
        <strain evidence="1 2">LP_13_YM</strain>
    </source>
</reference>
<gene>
    <name evidence="1" type="ORF">EC912_102563</name>
</gene>
<dbReference type="EMBL" id="SMCS01000002">
    <property type="protein sequence ID" value="TCV96213.1"/>
    <property type="molecule type" value="Genomic_DNA"/>
</dbReference>
<comment type="caution">
    <text evidence="1">The sequence shown here is derived from an EMBL/GenBank/DDBJ whole genome shotgun (WGS) entry which is preliminary data.</text>
</comment>
<evidence type="ECO:0000313" key="1">
    <source>
        <dbReference type="EMBL" id="TCV96213.1"/>
    </source>
</evidence>